<reference evidence="2" key="1">
    <citation type="submission" date="2022-11" db="EMBL/GenBank/DDBJ databases">
        <authorList>
            <person name="Petersen C."/>
        </authorList>
    </citation>
    <scope>NUCLEOTIDE SEQUENCE</scope>
    <source>
        <strain evidence="2">IBT 23319</strain>
    </source>
</reference>
<keyword evidence="3" id="KW-1185">Reference proteome</keyword>
<dbReference type="EMBL" id="JAPQKT010000002">
    <property type="protein sequence ID" value="KAJ5240469.1"/>
    <property type="molecule type" value="Genomic_DNA"/>
</dbReference>
<dbReference type="GeneID" id="81380147"/>
<evidence type="ECO:0000256" key="1">
    <source>
        <dbReference type="SAM" id="MobiDB-lite"/>
    </source>
</evidence>
<accession>A0A9W9P9K2</accession>
<dbReference type="AlphaFoldDB" id="A0A9W9P9K2"/>
<evidence type="ECO:0000313" key="2">
    <source>
        <dbReference type="EMBL" id="KAJ5240469.1"/>
    </source>
</evidence>
<feature type="region of interest" description="Disordered" evidence="1">
    <location>
        <begin position="1"/>
        <end position="35"/>
    </location>
</feature>
<gene>
    <name evidence="2" type="ORF">N7469_002060</name>
</gene>
<sequence>MSSSAASPSPVGRPTKRQRRVSEDVSNDSDARESITASSSTITRLKISASANLPTTQLQQILRCNADLAAPALKLLDLYLCLWETYVLKSAENIRLEDERRQMSESNERLEYEIDTLLQCCNRQSLELEGRKQAMKAFHGSVISALQIIDPPYSIATS</sequence>
<dbReference type="OrthoDB" id="4367900at2759"/>
<comment type="caution">
    <text evidence="2">The sequence shown here is derived from an EMBL/GenBank/DDBJ whole genome shotgun (WGS) entry which is preliminary data.</text>
</comment>
<protein>
    <submittedName>
        <fullName evidence="2">Uncharacterized protein</fullName>
    </submittedName>
</protein>
<dbReference type="Proteomes" id="UP001147733">
    <property type="component" value="Unassembled WGS sequence"/>
</dbReference>
<reference evidence="2" key="2">
    <citation type="journal article" date="2023" name="IMA Fungus">
        <title>Comparative genomic study of the Penicillium genus elucidates a diverse pangenome and 15 lateral gene transfer events.</title>
        <authorList>
            <person name="Petersen C."/>
            <person name="Sorensen T."/>
            <person name="Nielsen M.R."/>
            <person name="Sondergaard T.E."/>
            <person name="Sorensen J.L."/>
            <person name="Fitzpatrick D.A."/>
            <person name="Frisvad J.C."/>
            <person name="Nielsen K.L."/>
        </authorList>
    </citation>
    <scope>NUCLEOTIDE SEQUENCE</scope>
    <source>
        <strain evidence="2">IBT 23319</strain>
    </source>
</reference>
<evidence type="ECO:0000313" key="3">
    <source>
        <dbReference type="Proteomes" id="UP001147733"/>
    </source>
</evidence>
<proteinExistence type="predicted"/>
<dbReference type="RefSeq" id="XP_056503474.1">
    <property type="nucleotide sequence ID" value="XM_056640980.1"/>
</dbReference>
<name>A0A9W9P9K2_PENCI</name>
<organism evidence="2 3">
    <name type="scientific">Penicillium citrinum</name>
    <dbReference type="NCBI Taxonomy" id="5077"/>
    <lineage>
        <taxon>Eukaryota</taxon>
        <taxon>Fungi</taxon>
        <taxon>Dikarya</taxon>
        <taxon>Ascomycota</taxon>
        <taxon>Pezizomycotina</taxon>
        <taxon>Eurotiomycetes</taxon>
        <taxon>Eurotiomycetidae</taxon>
        <taxon>Eurotiales</taxon>
        <taxon>Aspergillaceae</taxon>
        <taxon>Penicillium</taxon>
    </lineage>
</organism>